<proteinExistence type="predicted"/>
<dbReference type="Proteomes" id="UP001472677">
    <property type="component" value="Unassembled WGS sequence"/>
</dbReference>
<evidence type="ECO:0000313" key="2">
    <source>
        <dbReference type="Proteomes" id="UP001472677"/>
    </source>
</evidence>
<keyword evidence="2" id="KW-1185">Reference proteome</keyword>
<evidence type="ECO:0000313" key="1">
    <source>
        <dbReference type="EMBL" id="KAK8483387.1"/>
    </source>
</evidence>
<comment type="caution">
    <text evidence="1">The sequence shown here is derived from an EMBL/GenBank/DDBJ whole genome shotgun (WGS) entry which is preliminary data.</text>
</comment>
<sequence length="95" mass="10910">MESEWHRISEDSVSPLSILEKLQLLKGFLKVWNRESFGSFDLQFEVTTNLLNALEEWDGGVEDLVETRRQLHGNLSKLFNIDLRFGGRNRGSCVG</sequence>
<protein>
    <submittedName>
        <fullName evidence="1">Uncharacterized protein</fullName>
    </submittedName>
</protein>
<organism evidence="1 2">
    <name type="scientific">Hibiscus sabdariffa</name>
    <name type="common">roselle</name>
    <dbReference type="NCBI Taxonomy" id="183260"/>
    <lineage>
        <taxon>Eukaryota</taxon>
        <taxon>Viridiplantae</taxon>
        <taxon>Streptophyta</taxon>
        <taxon>Embryophyta</taxon>
        <taxon>Tracheophyta</taxon>
        <taxon>Spermatophyta</taxon>
        <taxon>Magnoliopsida</taxon>
        <taxon>eudicotyledons</taxon>
        <taxon>Gunneridae</taxon>
        <taxon>Pentapetalae</taxon>
        <taxon>rosids</taxon>
        <taxon>malvids</taxon>
        <taxon>Malvales</taxon>
        <taxon>Malvaceae</taxon>
        <taxon>Malvoideae</taxon>
        <taxon>Hibiscus</taxon>
    </lineage>
</organism>
<accession>A0ABR1ZS57</accession>
<dbReference type="EMBL" id="JBBPBM010001557">
    <property type="protein sequence ID" value="KAK8483387.1"/>
    <property type="molecule type" value="Genomic_DNA"/>
</dbReference>
<gene>
    <name evidence="1" type="ORF">V6N12_003707</name>
</gene>
<name>A0ABR1ZS57_9ROSI</name>
<reference evidence="1 2" key="1">
    <citation type="journal article" date="2024" name="G3 (Bethesda)">
        <title>Genome assembly of Hibiscus sabdariffa L. provides insights into metabolisms of medicinal natural products.</title>
        <authorList>
            <person name="Kim T."/>
        </authorList>
    </citation>
    <scope>NUCLEOTIDE SEQUENCE [LARGE SCALE GENOMIC DNA]</scope>
    <source>
        <strain evidence="1">TK-2024</strain>
        <tissue evidence="1">Old leaves</tissue>
    </source>
</reference>